<name>A0A3S5AHS4_9PLAT</name>
<evidence type="ECO:0000256" key="1">
    <source>
        <dbReference type="SAM" id="MobiDB-lite"/>
    </source>
</evidence>
<evidence type="ECO:0000313" key="2">
    <source>
        <dbReference type="EMBL" id="VEL16854.1"/>
    </source>
</evidence>
<feature type="region of interest" description="Disordered" evidence="1">
    <location>
        <begin position="79"/>
        <end position="111"/>
    </location>
</feature>
<proteinExistence type="predicted"/>
<gene>
    <name evidence="2" type="ORF">PXEA_LOCUS10294</name>
</gene>
<accession>A0A3S5AHS4</accession>
<keyword evidence="3" id="KW-1185">Reference proteome</keyword>
<feature type="region of interest" description="Disordered" evidence="1">
    <location>
        <begin position="18"/>
        <end position="49"/>
    </location>
</feature>
<dbReference type="Proteomes" id="UP000784294">
    <property type="component" value="Unassembled WGS sequence"/>
</dbReference>
<sequence length="150" mass="16868">MVHDPNFVQFISEIPTDRVSTLSSTPPRRPPIPVLDSHSSRSIVDNHSHSSSTILTTLDNYFTESVKTESSVAILREDKTLVTEPRAKQRPPSVRRRVNASSRQQAGNQMQKLSYGFERNHSTDSENASLSDQVFLAQSICPFRKLLFLA</sequence>
<feature type="compositionally biased region" description="Polar residues" evidence="1">
    <location>
        <begin position="99"/>
        <end position="111"/>
    </location>
</feature>
<evidence type="ECO:0000313" key="3">
    <source>
        <dbReference type="Proteomes" id="UP000784294"/>
    </source>
</evidence>
<dbReference type="EMBL" id="CAAALY010030117">
    <property type="protein sequence ID" value="VEL16854.1"/>
    <property type="molecule type" value="Genomic_DNA"/>
</dbReference>
<comment type="caution">
    <text evidence="2">The sequence shown here is derived from an EMBL/GenBank/DDBJ whole genome shotgun (WGS) entry which is preliminary data.</text>
</comment>
<organism evidence="2 3">
    <name type="scientific">Protopolystoma xenopodis</name>
    <dbReference type="NCBI Taxonomy" id="117903"/>
    <lineage>
        <taxon>Eukaryota</taxon>
        <taxon>Metazoa</taxon>
        <taxon>Spiralia</taxon>
        <taxon>Lophotrochozoa</taxon>
        <taxon>Platyhelminthes</taxon>
        <taxon>Monogenea</taxon>
        <taxon>Polyopisthocotylea</taxon>
        <taxon>Polystomatidea</taxon>
        <taxon>Polystomatidae</taxon>
        <taxon>Protopolystoma</taxon>
    </lineage>
</organism>
<dbReference type="AlphaFoldDB" id="A0A3S5AHS4"/>
<protein>
    <submittedName>
        <fullName evidence="2">Uncharacterized protein</fullName>
    </submittedName>
</protein>
<reference evidence="2" key="1">
    <citation type="submission" date="2018-11" db="EMBL/GenBank/DDBJ databases">
        <authorList>
            <consortium name="Pathogen Informatics"/>
        </authorList>
    </citation>
    <scope>NUCLEOTIDE SEQUENCE</scope>
</reference>